<dbReference type="GO" id="GO:0042025">
    <property type="term" value="C:host cell nucleus"/>
    <property type="evidence" value="ECO:0007669"/>
    <property type="project" value="UniProtKB-SubCell"/>
</dbReference>
<evidence type="ECO:0000256" key="3">
    <source>
        <dbReference type="ARBA" id="ARBA00022562"/>
    </source>
</evidence>
<dbReference type="GO" id="GO:0000166">
    <property type="term" value="F:nucleotide binding"/>
    <property type="evidence" value="ECO:0007669"/>
    <property type="project" value="InterPro"/>
</dbReference>
<dbReference type="InterPro" id="IPR017964">
    <property type="entry name" value="DNA-dir_DNA_pol_B_CS"/>
</dbReference>
<gene>
    <name evidence="8" type="primary">ORF57</name>
    <name evidence="8" type="ORF">EsHV1_ORF57</name>
</gene>
<sequence length="1062" mass="120869">SNQCDLNIATGAIVDVANLPRVRDFAGFDWRTVPEHSVEQFTLNFKLHRSSSLVPRLERFDCETPSSLRRYLSMRAVYKSRGKSASEPQEKEYNERLQNEMKICANSHYGTSEHTCQVFITSIGRYKNKFVNRCIRELNTGDDMYTVYGDTDSVMVHTNYDLRESCIPEVLSPSEYPEELLASISSKLTNAILKRIKEKFVSEDIFVRRFLKRIEDTLLNDLLSKHVLVTEGGVLTKPFRRCAESEAVEKEKHGRFSDKYPDKEGHWYFLDPVSGYFLDLTAEYTKTMVTKLEYENVSSIAVHFAKKMYMCLTHVVTDGFLTATCVKKKGVTGIKISNMGASEIVTWDFINIIIKGYTVVVLDLIDRFVPKPWDEVVAGDRVMFLSTRPEYRDEVCVNVSDLDVRPHRVLHVIKEARADLPSCQVLTVTLAPIDGGVSFLYKVVMSQGCVLNHLVNSASTIARGVLYLHMVNYRAEFNACGFLDWNYFSVFTKTKHVKKTYRDKRSCYGLYDNKAVNVPHATLMAKRQTLYQIFGKTGKDVKFPDEFVKQDPGYAAYRHFPVDLRLGVLIREYFGKGLLCDAPTFVPPKYLQTYPELELGMLANACLNDNRAFFNTLYYPSCGHQGVLRESIFCGNTDALTVLEEVKWQHCGLTDALSLVRIFQRYNVPTGMLPRSAQLNIGYIKRLVGWAKKATLPEGRFWRSPKRNGSLQDIFRAMSAGEQETVRKLDAIITHGLRLIDDSCADSDDELPRIDGNVPRSKVARLQRKRKMKRNHLFIKSHFDKTYVNAGAKYVPHVLSHLFGPKKAVLPIECDLAERFALMRTVVSAAHRTMLDKLHIYSKTFYALNATVPPEMSMGACTFAYESRSDRSVRPLKTRVVIPEYYTDIELLYASEIVRLKRLVQNVKNSIEFRPLAAQFSVGTLSVMPARISRDLGVAPQVVRINDATTERELIEFAQRLYVATLLRHCVDGLNFEQHKLTCVSQSKSCLSVPSGDLDPQTLTAWIVSVDAAMKSALGEPRYHCGVCQEILTARWPFGKEFIFECFTYDGAVFTMKQGHSE</sequence>
<feature type="domain" description="DNA-directed DNA polymerase family B multifunctional" evidence="7">
    <location>
        <begin position="65"/>
        <end position="162"/>
    </location>
</feature>
<keyword evidence="6" id="KW-0239">DNA-directed DNA polymerase</keyword>
<dbReference type="GO" id="GO:0003677">
    <property type="term" value="F:DNA binding"/>
    <property type="evidence" value="ECO:0007669"/>
    <property type="project" value="InterPro"/>
</dbReference>
<dbReference type="GO" id="GO:0003887">
    <property type="term" value="F:DNA-directed DNA polymerase activity"/>
    <property type="evidence" value="ECO:0007669"/>
    <property type="project" value="UniProtKB-KW"/>
</dbReference>
<dbReference type="InterPro" id="IPR043502">
    <property type="entry name" value="DNA/RNA_pol_sf"/>
</dbReference>
<dbReference type="InterPro" id="IPR006134">
    <property type="entry name" value="DNA-dir_DNA_pol_B_multi_dom"/>
</dbReference>
<evidence type="ECO:0000256" key="2">
    <source>
        <dbReference type="ARBA" id="ARBA00012417"/>
    </source>
</evidence>
<feature type="non-terminal residue" evidence="8">
    <location>
        <position position="1"/>
    </location>
</feature>
<keyword evidence="4" id="KW-0808">Transferase</keyword>
<evidence type="ECO:0000256" key="1">
    <source>
        <dbReference type="ARBA" id="ARBA00004147"/>
    </source>
</evidence>
<accession>A0A192GQC9</accession>
<comment type="subcellular location">
    <subcellularLocation>
        <location evidence="1">Host nucleus</location>
    </subcellularLocation>
</comment>
<dbReference type="EC" id="2.7.7.7" evidence="2"/>
<evidence type="ECO:0000256" key="5">
    <source>
        <dbReference type="ARBA" id="ARBA00022695"/>
    </source>
</evidence>
<keyword evidence="5" id="KW-0548">Nucleotidyltransferase</keyword>
<dbReference type="SUPFAM" id="SSF56672">
    <property type="entry name" value="DNA/RNA polymerases"/>
    <property type="match status" value="1"/>
</dbReference>
<name>A0A192GQC9_9VIRU</name>
<evidence type="ECO:0000259" key="7">
    <source>
        <dbReference type="Pfam" id="PF00136"/>
    </source>
</evidence>
<protein>
    <recommendedName>
        <fullName evidence="2">DNA-directed DNA polymerase</fullName>
        <ecNumber evidence="2">2.7.7.7</ecNumber>
    </recommendedName>
</protein>
<dbReference type="PROSITE" id="PS00116">
    <property type="entry name" value="DNA_POLYMERASE_B"/>
    <property type="match status" value="1"/>
</dbReference>
<dbReference type="InterPro" id="IPR023211">
    <property type="entry name" value="DNA_pol_palm_dom_sf"/>
</dbReference>
<reference evidence="8" key="1">
    <citation type="submission" date="2016-05" db="EMBL/GenBank/DDBJ databases">
        <title>Genetic Characterization of Esocid herpesvirus 1 (EsHV1).</title>
        <authorList>
            <person name="Freitas J.T."/>
            <person name="Subramaniam K."/>
            <person name="Marcquenski S."/>
            <person name="Groff J."/>
            <person name="Waltzek T.B."/>
        </authorList>
    </citation>
    <scope>NUCLEOTIDE SEQUENCE</scope>
    <source>
        <strain evidence="8">EsHV1_2014</strain>
    </source>
</reference>
<proteinExistence type="predicted"/>
<dbReference type="Pfam" id="PF00136">
    <property type="entry name" value="DNA_pol_B"/>
    <property type="match status" value="1"/>
</dbReference>
<dbReference type="Gene3D" id="3.90.1600.10">
    <property type="entry name" value="Palm domain of DNA polymerase"/>
    <property type="match status" value="1"/>
</dbReference>
<organism evidence="8">
    <name type="scientific">Esocid herpesvirus 1</name>
    <dbReference type="NCBI Taxonomy" id="1862331"/>
    <lineage>
        <taxon>Viruses</taxon>
        <taxon>Duplodnaviria</taxon>
        <taxon>Heunggongvirae</taxon>
        <taxon>Peploviricota</taxon>
        <taxon>Herviviricetes</taxon>
        <taxon>Herpesvirales</taxon>
        <taxon>Alloherpesviridae</taxon>
    </lineage>
</organism>
<evidence type="ECO:0000256" key="4">
    <source>
        <dbReference type="ARBA" id="ARBA00022679"/>
    </source>
</evidence>
<evidence type="ECO:0000313" key="8">
    <source>
        <dbReference type="EMBL" id="ANK58026.1"/>
    </source>
</evidence>
<evidence type="ECO:0000256" key="6">
    <source>
        <dbReference type="ARBA" id="ARBA00022932"/>
    </source>
</evidence>
<keyword evidence="3" id="KW-1048">Host nucleus</keyword>
<dbReference type="EMBL" id="KX198667">
    <property type="protein sequence ID" value="ANK58026.1"/>
    <property type="molecule type" value="Genomic_DNA"/>
</dbReference>